<evidence type="ECO:0000313" key="1">
    <source>
        <dbReference type="EMBL" id="KAI7984594.1"/>
    </source>
</evidence>
<organism evidence="1 2">
    <name type="scientific">Camellia lanceoleosa</name>
    <dbReference type="NCBI Taxonomy" id="1840588"/>
    <lineage>
        <taxon>Eukaryota</taxon>
        <taxon>Viridiplantae</taxon>
        <taxon>Streptophyta</taxon>
        <taxon>Embryophyta</taxon>
        <taxon>Tracheophyta</taxon>
        <taxon>Spermatophyta</taxon>
        <taxon>Magnoliopsida</taxon>
        <taxon>eudicotyledons</taxon>
        <taxon>Gunneridae</taxon>
        <taxon>Pentapetalae</taxon>
        <taxon>asterids</taxon>
        <taxon>Ericales</taxon>
        <taxon>Theaceae</taxon>
        <taxon>Camellia</taxon>
    </lineage>
</organism>
<reference evidence="1 2" key="1">
    <citation type="journal article" date="2022" name="Plant J.">
        <title>Chromosome-level genome of Camellia lanceoleosa provides a valuable resource for understanding genome evolution and self-incompatibility.</title>
        <authorList>
            <person name="Gong W."/>
            <person name="Xiao S."/>
            <person name="Wang L."/>
            <person name="Liao Z."/>
            <person name="Chang Y."/>
            <person name="Mo W."/>
            <person name="Hu G."/>
            <person name="Li W."/>
            <person name="Zhao G."/>
            <person name="Zhu H."/>
            <person name="Hu X."/>
            <person name="Ji K."/>
            <person name="Xiang X."/>
            <person name="Song Q."/>
            <person name="Yuan D."/>
            <person name="Jin S."/>
            <person name="Zhang L."/>
        </authorList>
    </citation>
    <scope>NUCLEOTIDE SEQUENCE [LARGE SCALE GENOMIC DNA]</scope>
    <source>
        <strain evidence="1">SQ_2022a</strain>
    </source>
</reference>
<accession>A0ACC0F7G4</accession>
<dbReference type="EMBL" id="CM045768">
    <property type="protein sequence ID" value="KAI7984594.1"/>
    <property type="molecule type" value="Genomic_DNA"/>
</dbReference>
<dbReference type="Proteomes" id="UP001060215">
    <property type="component" value="Chromosome 11"/>
</dbReference>
<keyword evidence="2" id="KW-1185">Reference proteome</keyword>
<protein>
    <submittedName>
        <fullName evidence="1">Uncharacterized protein</fullName>
    </submittedName>
</protein>
<comment type="caution">
    <text evidence="1">The sequence shown here is derived from an EMBL/GenBank/DDBJ whole genome shotgun (WGS) entry which is preliminary data.</text>
</comment>
<gene>
    <name evidence="1" type="ORF">LOK49_LG15G02153</name>
</gene>
<proteinExistence type="predicted"/>
<name>A0ACC0F7G4_9ERIC</name>
<sequence length="114" mass="12923">MFVELQGVVDRVCLNLLPICDGTWVTVARALRFYEGVIDGFHPGKKKHKVSYTDGDEEILNLRNERWELVSGNSKLDREQATECQSPDPSFDMEWLIESVLVSCLLVRAVGLLL</sequence>
<evidence type="ECO:0000313" key="2">
    <source>
        <dbReference type="Proteomes" id="UP001060215"/>
    </source>
</evidence>